<organism evidence="2 3">
    <name type="scientific">Cercophora newfieldiana</name>
    <dbReference type="NCBI Taxonomy" id="92897"/>
    <lineage>
        <taxon>Eukaryota</taxon>
        <taxon>Fungi</taxon>
        <taxon>Dikarya</taxon>
        <taxon>Ascomycota</taxon>
        <taxon>Pezizomycotina</taxon>
        <taxon>Sordariomycetes</taxon>
        <taxon>Sordariomycetidae</taxon>
        <taxon>Sordariales</taxon>
        <taxon>Lasiosphaeriaceae</taxon>
        <taxon>Cercophora</taxon>
    </lineage>
</organism>
<dbReference type="Proteomes" id="UP001174936">
    <property type="component" value="Unassembled WGS sequence"/>
</dbReference>
<keyword evidence="3" id="KW-1185">Reference proteome</keyword>
<comment type="caution">
    <text evidence="2">The sequence shown here is derived from an EMBL/GenBank/DDBJ whole genome shotgun (WGS) entry which is preliminary data.</text>
</comment>
<protein>
    <recommendedName>
        <fullName evidence="4">F-box domain-containing protein</fullName>
    </recommendedName>
</protein>
<proteinExistence type="predicted"/>
<accession>A0AA39Y1D7</accession>
<feature type="compositionally biased region" description="Basic and acidic residues" evidence="1">
    <location>
        <begin position="13"/>
        <end position="22"/>
    </location>
</feature>
<reference evidence="2" key="1">
    <citation type="submission" date="2023-06" db="EMBL/GenBank/DDBJ databases">
        <title>Genome-scale phylogeny and comparative genomics of the fungal order Sordariales.</title>
        <authorList>
            <consortium name="Lawrence Berkeley National Laboratory"/>
            <person name="Hensen N."/>
            <person name="Bonometti L."/>
            <person name="Westerberg I."/>
            <person name="Brannstrom I.O."/>
            <person name="Guillou S."/>
            <person name="Cros-Aarteil S."/>
            <person name="Calhoun S."/>
            <person name="Haridas S."/>
            <person name="Kuo A."/>
            <person name="Mondo S."/>
            <person name="Pangilinan J."/>
            <person name="Riley R."/>
            <person name="Labutti K."/>
            <person name="Andreopoulos B."/>
            <person name="Lipzen A."/>
            <person name="Chen C."/>
            <person name="Yanf M."/>
            <person name="Daum C."/>
            <person name="Ng V."/>
            <person name="Clum A."/>
            <person name="Steindorff A."/>
            <person name="Ohm R."/>
            <person name="Martin F."/>
            <person name="Silar P."/>
            <person name="Natvig D."/>
            <person name="Lalanne C."/>
            <person name="Gautier V."/>
            <person name="Ament-Velasquez S.L."/>
            <person name="Kruys A."/>
            <person name="Hutchinson M.I."/>
            <person name="Powell A.J."/>
            <person name="Barry K."/>
            <person name="Miller A.N."/>
            <person name="Grigoriev I.V."/>
            <person name="Debuchy R."/>
            <person name="Gladieux P."/>
            <person name="Thoren M.H."/>
            <person name="Johannesson H."/>
        </authorList>
    </citation>
    <scope>NUCLEOTIDE SEQUENCE</scope>
    <source>
        <strain evidence="2">SMH2532-1</strain>
    </source>
</reference>
<gene>
    <name evidence="2" type="ORF">B0T16DRAFT_460062</name>
</gene>
<feature type="compositionally biased region" description="Acidic residues" evidence="1">
    <location>
        <begin position="704"/>
        <end position="719"/>
    </location>
</feature>
<feature type="compositionally biased region" description="Acidic residues" evidence="1">
    <location>
        <begin position="1"/>
        <end position="12"/>
    </location>
</feature>
<dbReference type="AlphaFoldDB" id="A0AA39Y1D7"/>
<dbReference type="EMBL" id="JAULSV010000005">
    <property type="protein sequence ID" value="KAK0643974.1"/>
    <property type="molecule type" value="Genomic_DNA"/>
</dbReference>
<name>A0AA39Y1D7_9PEZI</name>
<feature type="region of interest" description="Disordered" evidence="1">
    <location>
        <begin position="660"/>
        <end position="719"/>
    </location>
</feature>
<evidence type="ECO:0000256" key="1">
    <source>
        <dbReference type="SAM" id="MobiDB-lite"/>
    </source>
</evidence>
<dbReference type="CDD" id="cd09917">
    <property type="entry name" value="F-box_SF"/>
    <property type="match status" value="1"/>
</dbReference>
<feature type="compositionally biased region" description="Polar residues" evidence="1">
    <location>
        <begin position="687"/>
        <end position="703"/>
    </location>
</feature>
<sequence length="719" mass="82527">MDSDRDSEDSEDFYTRSPEDPLQRVLHGEFPSSSLGHRSDDDMDDYCDLLKDVPTEFTELKPEILASAYLIIKNLSELSRFIKANLLAQRLALYKLFPNDSDSRDPPADIPGITSEQWTIWRCRTHATHQISSESLKQRIHELETMSFRVSDTHRQTRALINRLSKPGVRLLTILNLSEEVLLAIFRYLGKTSKRPDPRPVKSIGRSCRLFKRIASPFLITRTRVSICPKSLARLEAIAADPDFSKAVKTVSFQLSHYPSWVCHNARHFATFCHGLVERELGFTSRQDPNTVRFIPKDWGLGFEDEKEARKTLAKMQSVMQSWERLGSLPPAGPDPSPEDFPPQDRMHWDFIMRQHERYQAMYNKQLSLLKPDVFFQRVAVAMSKMPSAKTIHFRDLRVRDKLTKPFPFGKLIRPHDRGVEEVFEQEGFFIQPHPFFLSLVPASNQINGYEYFIKFMVNLSKALESAGAFPTSVDIKVYDGVHERLPRTSGEDRRRIGSAMRHLENFSFHTETPLGSEMDGPQHLTALLSPFLDAPQLQIFRFHCSNPGDDYEIGHERIGLPLTAKPRPNLVDIRLVGVDLQQHHLESLLGGQNPRTFRRLEFEHVWLEHGMWSEVLGLLRAVDCPVKSLIRPAGAEMNYIPSKELDKICERPDFMSEKSASPTERYIRGENIHNPVDPSILDEESLSNLQAENNNFYQNGGSDENEFLPTDDEMSEDD</sequence>
<evidence type="ECO:0008006" key="4">
    <source>
        <dbReference type="Google" id="ProtNLM"/>
    </source>
</evidence>
<evidence type="ECO:0000313" key="3">
    <source>
        <dbReference type="Proteomes" id="UP001174936"/>
    </source>
</evidence>
<feature type="region of interest" description="Disordered" evidence="1">
    <location>
        <begin position="1"/>
        <end position="39"/>
    </location>
</feature>
<evidence type="ECO:0000313" key="2">
    <source>
        <dbReference type="EMBL" id="KAK0643974.1"/>
    </source>
</evidence>